<organism evidence="2 3">
    <name type="scientific">Paractinoplanes toevensis</name>
    <dbReference type="NCBI Taxonomy" id="571911"/>
    <lineage>
        <taxon>Bacteria</taxon>
        <taxon>Bacillati</taxon>
        <taxon>Actinomycetota</taxon>
        <taxon>Actinomycetes</taxon>
        <taxon>Micromonosporales</taxon>
        <taxon>Micromonosporaceae</taxon>
        <taxon>Paractinoplanes</taxon>
    </lineage>
</organism>
<dbReference type="Proteomes" id="UP000677082">
    <property type="component" value="Unassembled WGS sequence"/>
</dbReference>
<feature type="compositionally biased region" description="Low complexity" evidence="1">
    <location>
        <begin position="96"/>
        <end position="112"/>
    </location>
</feature>
<dbReference type="RefSeq" id="WP_213005609.1">
    <property type="nucleotide sequence ID" value="NZ_BOQN01000017.1"/>
</dbReference>
<dbReference type="AlphaFoldDB" id="A0A919T5P1"/>
<feature type="region of interest" description="Disordered" evidence="1">
    <location>
        <begin position="90"/>
        <end position="126"/>
    </location>
</feature>
<name>A0A919T5P1_9ACTN</name>
<protein>
    <submittedName>
        <fullName evidence="2">Uncharacterized protein</fullName>
    </submittedName>
</protein>
<dbReference type="EMBL" id="BOQN01000017">
    <property type="protein sequence ID" value="GIM89648.1"/>
    <property type="molecule type" value="Genomic_DNA"/>
</dbReference>
<comment type="caution">
    <text evidence="2">The sequence shown here is derived from an EMBL/GenBank/DDBJ whole genome shotgun (WGS) entry which is preliminary data.</text>
</comment>
<accession>A0A919T5P1</accession>
<evidence type="ECO:0000256" key="1">
    <source>
        <dbReference type="SAM" id="MobiDB-lite"/>
    </source>
</evidence>
<gene>
    <name evidence="2" type="ORF">Ato02nite_014410</name>
</gene>
<proteinExistence type="predicted"/>
<keyword evidence="3" id="KW-1185">Reference proteome</keyword>
<evidence type="ECO:0000313" key="3">
    <source>
        <dbReference type="Proteomes" id="UP000677082"/>
    </source>
</evidence>
<evidence type="ECO:0000313" key="2">
    <source>
        <dbReference type="EMBL" id="GIM89648.1"/>
    </source>
</evidence>
<reference evidence="2 3" key="1">
    <citation type="submission" date="2021-03" db="EMBL/GenBank/DDBJ databases">
        <title>Whole genome shotgun sequence of Actinoplanes toevensis NBRC 105298.</title>
        <authorList>
            <person name="Komaki H."/>
            <person name="Tamura T."/>
        </authorList>
    </citation>
    <scope>NUCLEOTIDE SEQUENCE [LARGE SCALE GENOMIC DNA]</scope>
    <source>
        <strain evidence="2 3">NBRC 105298</strain>
    </source>
</reference>
<sequence length="126" mass="14211">MRHPGDPAGARRDADELRSLGDYYGVTFYAVRDGEAQEIVLRYRPQDEYCEWFVDRDPDTGDMRRIEFTAEGHEYWRFLADGTAAFASRPCHRRSGSTATGSCCCGSTGSWSDPRSARKTSISVRT</sequence>